<feature type="binding site" evidence="6">
    <location>
        <position position="94"/>
    </location>
    <ligand>
        <name>Fe cation</name>
        <dbReference type="ChEBI" id="CHEBI:24875"/>
        <label>1</label>
    </ligand>
</feature>
<dbReference type="InterPro" id="IPR041719">
    <property type="entry name" value="Ferritin_prok"/>
</dbReference>
<evidence type="ECO:0000313" key="10">
    <source>
        <dbReference type="Proteomes" id="UP000009047"/>
    </source>
</evidence>
<dbReference type="GO" id="GO:0006826">
    <property type="term" value="P:iron ion transport"/>
    <property type="evidence" value="ECO:0007669"/>
    <property type="project" value="InterPro"/>
</dbReference>
<dbReference type="InterPro" id="IPR009040">
    <property type="entry name" value="Ferritin-like_diiron"/>
</dbReference>
<feature type="binding site" evidence="6">
    <location>
        <position position="50"/>
    </location>
    <ligand>
        <name>Fe cation</name>
        <dbReference type="ChEBI" id="CHEBI:24875"/>
        <label>1</label>
    </ligand>
</feature>
<organism evidence="9 10">
    <name type="scientific">Desulfarculus baarsii (strain ATCC 33931 / DSM 2075 / LMG 7858 / VKM B-1802 / 2st14)</name>
    <dbReference type="NCBI Taxonomy" id="644282"/>
    <lineage>
        <taxon>Bacteria</taxon>
        <taxon>Pseudomonadati</taxon>
        <taxon>Thermodesulfobacteriota</taxon>
        <taxon>Desulfarculia</taxon>
        <taxon>Desulfarculales</taxon>
        <taxon>Desulfarculaceae</taxon>
        <taxon>Desulfarculus</taxon>
    </lineage>
</organism>
<evidence type="ECO:0000313" key="9">
    <source>
        <dbReference type="EMBL" id="ADK84701.1"/>
    </source>
</evidence>
<evidence type="ECO:0000256" key="2">
    <source>
        <dbReference type="ARBA" id="ARBA00022434"/>
    </source>
</evidence>
<dbReference type="HOGENOM" id="CLU_065681_1_2_7"/>
<evidence type="ECO:0000256" key="7">
    <source>
        <dbReference type="RuleBase" id="RU361145"/>
    </source>
</evidence>
<dbReference type="GO" id="GO:0042802">
    <property type="term" value="F:identical protein binding"/>
    <property type="evidence" value="ECO:0007669"/>
    <property type="project" value="UniProtKB-ARBA"/>
</dbReference>
<comment type="similarity">
    <text evidence="1 7">Belongs to the ferritin family. Prokaryotic subfamily.</text>
</comment>
<sequence length="171" mass="18786">MIGKAMEAAINKQINAELYSSYLYLAMSAWLDGLQLPGFAHWMRVQAQEEMTHAMRFYAYLGGRGGQTALEAIQAPPGQWASPLACFEEVAAHEAKVTALINGLMDLALEARDHASVNMLQWFIAEQVEEEASAAEVIGKLKLVAQTHGGLFMLDKDMAARTFVMPPDLTI</sequence>
<dbReference type="InterPro" id="IPR001519">
    <property type="entry name" value="Ferritin"/>
</dbReference>
<dbReference type="CDD" id="cd01055">
    <property type="entry name" value="Nonheme_Ferritin"/>
    <property type="match status" value="1"/>
</dbReference>
<dbReference type="OrthoDB" id="9801481at2"/>
<dbReference type="InterPro" id="IPR008331">
    <property type="entry name" value="Ferritin_DPS_dom"/>
</dbReference>
<feature type="binding site" evidence="6">
    <location>
        <position position="127"/>
    </location>
    <ligand>
        <name>Fe cation</name>
        <dbReference type="ChEBI" id="CHEBI:24875"/>
        <label>1</label>
    </ligand>
</feature>
<proteinExistence type="inferred from homology"/>
<evidence type="ECO:0000259" key="8">
    <source>
        <dbReference type="PROSITE" id="PS50905"/>
    </source>
</evidence>
<dbReference type="KEGG" id="dbr:Deba_1333"/>
<comment type="function">
    <text evidence="7">Iron-storage protein.</text>
</comment>
<evidence type="ECO:0000256" key="4">
    <source>
        <dbReference type="ARBA" id="ARBA00023002"/>
    </source>
</evidence>
<dbReference type="GO" id="GO:0006879">
    <property type="term" value="P:intracellular iron ion homeostasis"/>
    <property type="evidence" value="ECO:0007669"/>
    <property type="project" value="UniProtKB-KW"/>
</dbReference>
<dbReference type="PANTHER" id="PTHR11431">
    <property type="entry name" value="FERRITIN"/>
    <property type="match status" value="1"/>
</dbReference>
<dbReference type="EMBL" id="CP002085">
    <property type="protein sequence ID" value="ADK84701.1"/>
    <property type="molecule type" value="Genomic_DNA"/>
</dbReference>
<dbReference type="eggNOG" id="COG1528">
    <property type="taxonomic scope" value="Bacteria"/>
</dbReference>
<evidence type="ECO:0000256" key="3">
    <source>
        <dbReference type="ARBA" id="ARBA00022723"/>
    </source>
</evidence>
<keyword evidence="7" id="KW-0963">Cytoplasm</keyword>
<dbReference type="STRING" id="644282.Deba_1333"/>
<evidence type="ECO:0000256" key="6">
    <source>
        <dbReference type="PIRSR" id="PIRSR601519-1"/>
    </source>
</evidence>
<dbReference type="AlphaFoldDB" id="E1QGK8"/>
<comment type="subcellular location">
    <subcellularLocation>
        <location evidence="7">Cytoplasm</location>
    </subcellularLocation>
</comment>
<dbReference type="PANTHER" id="PTHR11431:SF127">
    <property type="entry name" value="BACTERIAL NON-HEME FERRITIN"/>
    <property type="match status" value="1"/>
</dbReference>
<accession>E1QGK8</accession>
<dbReference type="RefSeq" id="WP_013258154.1">
    <property type="nucleotide sequence ID" value="NC_014365.1"/>
</dbReference>
<dbReference type="PROSITE" id="PS50905">
    <property type="entry name" value="FERRITIN_LIKE"/>
    <property type="match status" value="1"/>
</dbReference>
<dbReference type="GO" id="GO:0008198">
    <property type="term" value="F:ferrous iron binding"/>
    <property type="evidence" value="ECO:0007669"/>
    <property type="project" value="TreeGrafter"/>
</dbReference>
<protein>
    <recommendedName>
        <fullName evidence="7">Ferritin</fullName>
        <ecNumber evidence="7">1.16.3.2</ecNumber>
    </recommendedName>
</protein>
<evidence type="ECO:0000256" key="1">
    <source>
        <dbReference type="ARBA" id="ARBA00006950"/>
    </source>
</evidence>
<dbReference type="FunFam" id="1.20.1260.10:FF:000001">
    <property type="entry name" value="Non-heme ferritin"/>
    <property type="match status" value="1"/>
</dbReference>
<dbReference type="GO" id="GO:0005829">
    <property type="term" value="C:cytosol"/>
    <property type="evidence" value="ECO:0007669"/>
    <property type="project" value="TreeGrafter"/>
</dbReference>
<keyword evidence="5 6" id="KW-0408">Iron</keyword>
<dbReference type="InterPro" id="IPR009078">
    <property type="entry name" value="Ferritin-like_SF"/>
</dbReference>
<keyword evidence="3 6" id="KW-0479">Metal-binding</keyword>
<keyword evidence="4 9" id="KW-0560">Oxidoreductase</keyword>
<comment type="catalytic activity">
    <reaction evidence="7">
        <text>4 Fe(2+) + O2 + 6 H2O = 4 iron(III) oxide-hydroxide + 12 H(+)</text>
        <dbReference type="Rhea" id="RHEA:11972"/>
        <dbReference type="ChEBI" id="CHEBI:15377"/>
        <dbReference type="ChEBI" id="CHEBI:15378"/>
        <dbReference type="ChEBI" id="CHEBI:15379"/>
        <dbReference type="ChEBI" id="CHEBI:29033"/>
        <dbReference type="ChEBI" id="CHEBI:78619"/>
        <dbReference type="EC" id="1.16.3.2"/>
    </reaction>
</comment>
<evidence type="ECO:0000256" key="5">
    <source>
        <dbReference type="ARBA" id="ARBA00023004"/>
    </source>
</evidence>
<reference evidence="9 10" key="1">
    <citation type="journal article" date="2010" name="Stand. Genomic Sci.">
        <title>Complete genome sequence of Desulfarculus baarsii type strain (2st14).</title>
        <authorList>
            <person name="Sun H."/>
            <person name="Spring S."/>
            <person name="Lapidus A."/>
            <person name="Davenport K."/>
            <person name="Del Rio T.G."/>
            <person name="Tice H."/>
            <person name="Nolan M."/>
            <person name="Copeland A."/>
            <person name="Cheng J.F."/>
            <person name="Lucas S."/>
            <person name="Tapia R."/>
            <person name="Goodwin L."/>
            <person name="Pitluck S."/>
            <person name="Ivanova N."/>
            <person name="Pagani I."/>
            <person name="Mavromatis K."/>
            <person name="Ovchinnikova G."/>
            <person name="Pati A."/>
            <person name="Chen A."/>
            <person name="Palaniappan K."/>
            <person name="Hauser L."/>
            <person name="Chang Y.J."/>
            <person name="Jeffries C.D."/>
            <person name="Detter J.C."/>
            <person name="Han C."/>
            <person name="Rohde M."/>
            <person name="Brambilla E."/>
            <person name="Goker M."/>
            <person name="Woyke T."/>
            <person name="Bristow J."/>
            <person name="Eisen J.A."/>
            <person name="Markowitz V."/>
            <person name="Hugenholtz P."/>
            <person name="Kyrpides N.C."/>
            <person name="Klenk H.P."/>
            <person name="Land M."/>
        </authorList>
    </citation>
    <scope>NUCLEOTIDE SEQUENCE [LARGE SCALE GENOMIC DNA]</scope>
    <source>
        <strain evidence="10">ATCC 33931 / DSM 2075 / LMG 7858 / VKM B-1802 / 2st14</strain>
    </source>
</reference>
<feature type="binding site" evidence="6">
    <location>
        <position position="53"/>
    </location>
    <ligand>
        <name>Fe cation</name>
        <dbReference type="ChEBI" id="CHEBI:24875"/>
        <label>1</label>
    </ligand>
</feature>
<feature type="binding site" evidence="6">
    <location>
        <position position="17"/>
    </location>
    <ligand>
        <name>Fe cation</name>
        <dbReference type="ChEBI" id="CHEBI:24875"/>
        <label>1</label>
    </ligand>
</feature>
<dbReference type="Pfam" id="PF00210">
    <property type="entry name" value="Ferritin"/>
    <property type="match status" value="1"/>
</dbReference>
<gene>
    <name evidence="9" type="ordered locus">Deba_1333</name>
</gene>
<name>E1QGK8_DESB2</name>
<keyword evidence="2 7" id="KW-0409">Iron storage</keyword>
<feature type="domain" description="Ferritin-like diiron" evidence="8">
    <location>
        <begin position="1"/>
        <end position="145"/>
    </location>
</feature>
<dbReference type="InterPro" id="IPR012347">
    <property type="entry name" value="Ferritin-like"/>
</dbReference>
<dbReference type="EC" id="1.16.3.2" evidence="7"/>
<dbReference type="GO" id="GO:0004322">
    <property type="term" value="F:ferroxidase activity"/>
    <property type="evidence" value="ECO:0007669"/>
    <property type="project" value="TreeGrafter"/>
</dbReference>
<dbReference type="Gene3D" id="1.20.1260.10">
    <property type="match status" value="1"/>
</dbReference>
<keyword evidence="10" id="KW-1185">Reference proteome</keyword>
<dbReference type="GO" id="GO:0008199">
    <property type="term" value="F:ferric iron binding"/>
    <property type="evidence" value="ECO:0007669"/>
    <property type="project" value="InterPro"/>
</dbReference>
<dbReference type="Proteomes" id="UP000009047">
    <property type="component" value="Chromosome"/>
</dbReference>
<dbReference type="SUPFAM" id="SSF47240">
    <property type="entry name" value="Ferritin-like"/>
    <property type="match status" value="1"/>
</dbReference>